<evidence type="ECO:0000259" key="6">
    <source>
        <dbReference type="Pfam" id="PF05670"/>
    </source>
</evidence>
<name>A0A1I0PYQ9_9FIRM</name>
<dbReference type="GO" id="GO:0043023">
    <property type="term" value="F:ribosomal large subunit binding"/>
    <property type="evidence" value="ECO:0007669"/>
    <property type="project" value="UniProtKB-UniRule"/>
</dbReference>
<dbReference type="RefSeq" id="WP_092453321.1">
    <property type="nucleotide sequence ID" value="NZ_FOJI01000006.1"/>
</dbReference>
<dbReference type="EMBL" id="FOJI01000006">
    <property type="protein sequence ID" value="SEW19791.1"/>
    <property type="molecule type" value="Genomic_DNA"/>
</dbReference>
<gene>
    <name evidence="5" type="primary">rqcH</name>
    <name evidence="7" type="ORF">SAMN05421659_106150</name>
</gene>
<evidence type="ECO:0000256" key="3">
    <source>
        <dbReference type="ARBA" id="ARBA00022884"/>
    </source>
</evidence>
<protein>
    <recommendedName>
        <fullName evidence="5">Rqc2 homolog RqcH</fullName>
        <shortName evidence="5">RqcH</shortName>
    </recommendedName>
</protein>
<dbReference type="Gene3D" id="2.30.310.10">
    <property type="entry name" value="ibrinogen binding protein from staphylococcus aureus domain"/>
    <property type="match status" value="1"/>
</dbReference>
<dbReference type="GO" id="GO:0019843">
    <property type="term" value="F:rRNA binding"/>
    <property type="evidence" value="ECO:0007669"/>
    <property type="project" value="UniProtKB-UniRule"/>
</dbReference>
<evidence type="ECO:0000313" key="7">
    <source>
        <dbReference type="EMBL" id="SEW19791.1"/>
    </source>
</evidence>
<keyword evidence="3 5" id="KW-0694">RNA-binding</keyword>
<evidence type="ECO:0000256" key="5">
    <source>
        <dbReference type="HAMAP-Rule" id="MF_00844"/>
    </source>
</evidence>
<dbReference type="SUPFAM" id="SSF46946">
    <property type="entry name" value="S13-like H2TH domain"/>
    <property type="match status" value="1"/>
</dbReference>
<dbReference type="FunFam" id="2.30.310.10:FF:000004">
    <property type="entry name" value="Fibronectin-binding protein A"/>
    <property type="match status" value="1"/>
</dbReference>
<feature type="domain" description="NFACT RNA-binding" evidence="6">
    <location>
        <begin position="482"/>
        <end position="576"/>
    </location>
</feature>
<dbReference type="PANTHER" id="PTHR15239:SF6">
    <property type="entry name" value="RIBOSOME QUALITY CONTROL COMPLEX SUBUNIT NEMF"/>
    <property type="match status" value="1"/>
</dbReference>
<evidence type="ECO:0000313" key="8">
    <source>
        <dbReference type="Proteomes" id="UP000199701"/>
    </source>
</evidence>
<comment type="function">
    <text evidence="5">Key component of the ribosome quality control system (RQC), a ribosome-associated complex that mediates the extraction of incompletely synthesized nascent chains from stalled ribosomes and their subsequent degradation. RqcH recruits Ala-charged tRNA, and with RqcP directs the elongation of stalled nascent chains on 50S ribosomal subunits, leading to non-templated C-terminal alanine extensions (Ala tail). The Ala tail promotes nascent chain degradation. May add between 1 and at least 8 Ala residues. Binds to stalled 50S ribosomal subunits.</text>
</comment>
<comment type="subunit">
    <text evidence="5">Associates with stalled 50S ribosomal subunits. Binds to RqcP.</text>
</comment>
<dbReference type="GO" id="GO:0072344">
    <property type="term" value="P:rescue of stalled ribosome"/>
    <property type="evidence" value="ECO:0007669"/>
    <property type="project" value="UniProtKB-UniRule"/>
</dbReference>
<keyword evidence="2 5" id="KW-0699">rRNA-binding</keyword>
<dbReference type="InterPro" id="IPR051608">
    <property type="entry name" value="RQC_Subunit_NEMF"/>
</dbReference>
<keyword evidence="8" id="KW-1185">Reference proteome</keyword>
<dbReference type="OrthoDB" id="9766163at2"/>
<dbReference type="GO" id="GO:0000049">
    <property type="term" value="F:tRNA binding"/>
    <property type="evidence" value="ECO:0007669"/>
    <property type="project" value="UniProtKB-UniRule"/>
</dbReference>
<proteinExistence type="inferred from homology"/>
<sequence>MALDGIVISNIVNELNCSLVGGRLYKIAQPEADELLLTIKNNGTQYRLTISANAGLPLIYLTDVNKTSPITAPNFCMLLRKHVNNGRIIRISQPGLERVIDFELEHLNEMGDLCKKHLIVELMGKHSNIIFCDDKNMIIDSIKHVSSQMSSVREVLPGREYFIPQTTDKANPLEVDYETFAELVYSKPIPLVKAIYTSITGISPIVSEELCYDASIDSTTPANVLSENEQKHLYTIFKGIMETVSSKQYIPNIVYKGNEPIEFGSLELSIYQDTDSKESKKAGGLLTCVKYSTISEVLHTFYATKNAISRIRQRSVDLRKILNTALERNYKKYDLQLKQLKDTDKRDKFKVYGELINTYGYGIESGSKSFEALNYYTNEMITIPLDNMLTPKENAVKYFDKYNKLKRTFEADTKLVAETSSEINHLESISTSLDIALAEEDLVQLKEELIEYGYIRRKGPTGKKGLLGKKGYVGKKVKITSKPFHYISSDGFHMYVGKNNFQNDELTFKFANGGDWWFHSKTIPGSHVIVKTGGNELTDKTYEEAASLAAHYSKGRDQEKVEIDYTERKNLKKPNAAKPGFVIYNTNFSMVADTDISGLNIIHD</sequence>
<dbReference type="Proteomes" id="UP000199701">
    <property type="component" value="Unassembled WGS sequence"/>
</dbReference>
<dbReference type="GO" id="GO:1990112">
    <property type="term" value="C:RQC complex"/>
    <property type="evidence" value="ECO:0007669"/>
    <property type="project" value="TreeGrafter"/>
</dbReference>
<dbReference type="InterPro" id="IPR010979">
    <property type="entry name" value="Ribosomal_uS13-like_H2TH"/>
</dbReference>
<dbReference type="PANTHER" id="PTHR15239">
    <property type="entry name" value="NUCLEAR EXPORT MEDIATOR FACTOR NEMF"/>
    <property type="match status" value="1"/>
</dbReference>
<dbReference type="InterPro" id="IPR043682">
    <property type="entry name" value="RqcH_bacterial"/>
</dbReference>
<organism evidence="7 8">
    <name type="scientific">[Clostridium] fimetarium</name>
    <dbReference type="NCBI Taxonomy" id="99656"/>
    <lineage>
        <taxon>Bacteria</taxon>
        <taxon>Bacillati</taxon>
        <taxon>Bacillota</taxon>
        <taxon>Clostridia</taxon>
        <taxon>Lachnospirales</taxon>
        <taxon>Lachnospiraceae</taxon>
    </lineage>
</organism>
<dbReference type="Pfam" id="PF05670">
    <property type="entry name" value="NFACT-R_1"/>
    <property type="match status" value="1"/>
</dbReference>
<accession>A0A1I0PYQ9</accession>
<evidence type="ECO:0000256" key="2">
    <source>
        <dbReference type="ARBA" id="ARBA00022730"/>
    </source>
</evidence>
<dbReference type="AlphaFoldDB" id="A0A1I0PYQ9"/>
<dbReference type="InterPro" id="IPR008532">
    <property type="entry name" value="NFACT_RNA-bd"/>
</dbReference>
<dbReference type="STRING" id="99656.SAMN05421659_106150"/>
<evidence type="ECO:0000256" key="1">
    <source>
        <dbReference type="ARBA" id="ARBA00022555"/>
    </source>
</evidence>
<dbReference type="HAMAP" id="MF_00844_B">
    <property type="entry name" value="RqcH_B"/>
    <property type="match status" value="1"/>
</dbReference>
<keyword evidence="4 5" id="KW-0648">Protein biosynthesis</keyword>
<evidence type="ECO:0000256" key="4">
    <source>
        <dbReference type="ARBA" id="ARBA00022917"/>
    </source>
</evidence>
<reference evidence="7 8" key="1">
    <citation type="submission" date="2016-10" db="EMBL/GenBank/DDBJ databases">
        <authorList>
            <person name="de Groot N.N."/>
        </authorList>
    </citation>
    <scope>NUCLEOTIDE SEQUENCE [LARGE SCALE GENOMIC DNA]</scope>
    <source>
        <strain evidence="7 8">DSM 9179</strain>
    </source>
</reference>
<dbReference type="Pfam" id="PF05833">
    <property type="entry name" value="NFACT_N"/>
    <property type="match status" value="1"/>
</dbReference>
<keyword evidence="1 5" id="KW-0820">tRNA-binding</keyword>
<comment type="similarity">
    <text evidence="5">Belongs to the NEMF family.</text>
</comment>
<dbReference type="Gene3D" id="1.10.8.50">
    <property type="match status" value="1"/>
</dbReference>